<proteinExistence type="predicted"/>
<dbReference type="Gene3D" id="1.20.1050.60">
    <property type="entry name" value="alpha-1,2-mannosidase"/>
    <property type="match status" value="1"/>
</dbReference>
<feature type="signal peptide" evidence="4">
    <location>
        <begin position="1"/>
        <end position="21"/>
    </location>
</feature>
<evidence type="ECO:0000313" key="8">
    <source>
        <dbReference type="Proteomes" id="UP001199795"/>
    </source>
</evidence>
<feature type="domain" description="Glycosyl hydrolase family 92" evidence="5">
    <location>
        <begin position="277"/>
        <end position="781"/>
    </location>
</feature>
<dbReference type="InterPro" id="IPR005887">
    <property type="entry name" value="GH92_a_mannosidase_put"/>
</dbReference>
<dbReference type="Gene3D" id="1.20.1610.10">
    <property type="entry name" value="alpha-1,2-mannosidases domains"/>
    <property type="match status" value="1"/>
</dbReference>
<dbReference type="GO" id="GO:0016798">
    <property type="term" value="F:hydrolase activity, acting on glycosyl bonds"/>
    <property type="evidence" value="ECO:0007669"/>
    <property type="project" value="UniProtKB-KW"/>
</dbReference>
<protein>
    <submittedName>
        <fullName evidence="7">GH92 family glycosyl hydrolase</fullName>
        <ecNumber evidence="7">3.2.1.-</ecNumber>
    </submittedName>
</protein>
<evidence type="ECO:0000313" key="7">
    <source>
        <dbReference type="EMBL" id="MCF7568782.1"/>
    </source>
</evidence>
<dbReference type="EMBL" id="JAKKDU010000011">
    <property type="protein sequence ID" value="MCF7568782.1"/>
    <property type="molecule type" value="Genomic_DNA"/>
</dbReference>
<dbReference type="PANTHER" id="PTHR12143:SF39">
    <property type="entry name" value="SECRETED PROTEIN"/>
    <property type="match status" value="1"/>
</dbReference>
<dbReference type="InterPro" id="IPR041371">
    <property type="entry name" value="GH92_N"/>
</dbReference>
<accession>A0AAE3EPR2</accession>
<feature type="domain" description="Glycosyl hydrolase family 92 N-terminal" evidence="6">
    <location>
        <begin position="45"/>
        <end position="271"/>
    </location>
</feature>
<dbReference type="GO" id="GO:0000224">
    <property type="term" value="F:peptide-N4-(N-acetyl-beta-glucosaminyl)asparagine amidase activity"/>
    <property type="evidence" value="ECO:0007669"/>
    <property type="project" value="TreeGrafter"/>
</dbReference>
<comment type="caution">
    <text evidence="7">The sequence shown here is derived from an EMBL/GenBank/DDBJ whole genome shotgun (WGS) entry which is preliminary data.</text>
</comment>
<dbReference type="GO" id="GO:0005829">
    <property type="term" value="C:cytosol"/>
    <property type="evidence" value="ECO:0007669"/>
    <property type="project" value="TreeGrafter"/>
</dbReference>
<evidence type="ECO:0000256" key="1">
    <source>
        <dbReference type="ARBA" id="ARBA00001913"/>
    </source>
</evidence>
<dbReference type="Pfam" id="PF17678">
    <property type="entry name" value="Glyco_hydro_92N"/>
    <property type="match status" value="1"/>
</dbReference>
<dbReference type="Gene3D" id="3.30.2080.10">
    <property type="entry name" value="GH92 mannosidase domain"/>
    <property type="match status" value="1"/>
</dbReference>
<keyword evidence="7" id="KW-0326">Glycosidase</keyword>
<evidence type="ECO:0000259" key="5">
    <source>
        <dbReference type="Pfam" id="PF07971"/>
    </source>
</evidence>
<keyword evidence="7" id="KW-0378">Hydrolase</keyword>
<dbReference type="NCBIfam" id="TIGR01180">
    <property type="entry name" value="aman2_put"/>
    <property type="match status" value="1"/>
</dbReference>
<keyword evidence="4" id="KW-0732">Signal</keyword>
<dbReference type="EC" id="3.2.1.-" evidence="7"/>
<organism evidence="7 8">
    <name type="scientific">Wocania arenilitoris</name>
    <dbReference type="NCBI Taxonomy" id="2044858"/>
    <lineage>
        <taxon>Bacteria</taxon>
        <taxon>Pseudomonadati</taxon>
        <taxon>Bacteroidota</taxon>
        <taxon>Flavobacteriia</taxon>
        <taxon>Flavobacteriales</taxon>
        <taxon>Flavobacteriaceae</taxon>
        <taxon>Wocania</taxon>
    </lineage>
</organism>
<evidence type="ECO:0000256" key="3">
    <source>
        <dbReference type="ARBA" id="ARBA00022837"/>
    </source>
</evidence>
<dbReference type="Gene3D" id="2.70.98.10">
    <property type="match status" value="1"/>
</dbReference>
<feature type="chain" id="PRO_5042236733" evidence="4">
    <location>
        <begin position="22"/>
        <end position="788"/>
    </location>
</feature>
<dbReference type="GO" id="GO:0005975">
    <property type="term" value="P:carbohydrate metabolic process"/>
    <property type="evidence" value="ECO:0007669"/>
    <property type="project" value="InterPro"/>
</dbReference>
<name>A0AAE3EPR2_9FLAO</name>
<dbReference type="Proteomes" id="UP001199795">
    <property type="component" value="Unassembled WGS sequence"/>
</dbReference>
<evidence type="ECO:0000256" key="2">
    <source>
        <dbReference type="ARBA" id="ARBA00011245"/>
    </source>
</evidence>
<dbReference type="InterPro" id="IPR050883">
    <property type="entry name" value="PNGase"/>
</dbReference>
<gene>
    <name evidence="7" type="ORF">L3X37_10460</name>
</gene>
<dbReference type="AlphaFoldDB" id="A0AAE3EPR2"/>
<comment type="cofactor">
    <cofactor evidence="1">
        <name>Ca(2+)</name>
        <dbReference type="ChEBI" id="CHEBI:29108"/>
    </cofactor>
</comment>
<keyword evidence="8" id="KW-1185">Reference proteome</keyword>
<dbReference type="InterPro" id="IPR014718">
    <property type="entry name" value="GH-type_carb-bd"/>
</dbReference>
<reference evidence="7" key="1">
    <citation type="submission" date="2022-01" db="EMBL/GenBank/DDBJ databases">
        <title>Draft genome sequence of Sabulilitoribacter arenilitoris KCTC 52401.</title>
        <authorList>
            <person name="Oh J.-S."/>
        </authorList>
    </citation>
    <scope>NUCLEOTIDE SEQUENCE</scope>
    <source>
        <strain evidence="7">HMF6543</strain>
    </source>
</reference>
<dbReference type="RefSeq" id="WP_237240119.1">
    <property type="nucleotide sequence ID" value="NZ_JAKKDU010000011.1"/>
</dbReference>
<dbReference type="SUPFAM" id="SSF48208">
    <property type="entry name" value="Six-hairpin glycosidases"/>
    <property type="match status" value="1"/>
</dbReference>
<evidence type="ECO:0000259" key="6">
    <source>
        <dbReference type="Pfam" id="PF17678"/>
    </source>
</evidence>
<dbReference type="InterPro" id="IPR012939">
    <property type="entry name" value="Glyco_hydro_92"/>
</dbReference>
<evidence type="ECO:0000256" key="4">
    <source>
        <dbReference type="SAM" id="SignalP"/>
    </source>
</evidence>
<dbReference type="GO" id="GO:0006516">
    <property type="term" value="P:glycoprotein catabolic process"/>
    <property type="evidence" value="ECO:0007669"/>
    <property type="project" value="TreeGrafter"/>
</dbReference>
<dbReference type="GO" id="GO:0030246">
    <property type="term" value="F:carbohydrate binding"/>
    <property type="evidence" value="ECO:0007669"/>
    <property type="project" value="InterPro"/>
</dbReference>
<dbReference type="Pfam" id="PF07971">
    <property type="entry name" value="Glyco_hydro_92"/>
    <property type="match status" value="1"/>
</dbReference>
<dbReference type="InterPro" id="IPR008928">
    <property type="entry name" value="6-hairpin_glycosidase_sf"/>
</dbReference>
<comment type="subunit">
    <text evidence="2">Monomer.</text>
</comment>
<keyword evidence="3" id="KW-0106">Calcium</keyword>
<dbReference type="PANTHER" id="PTHR12143">
    <property type="entry name" value="PEPTIDE N-GLYCANASE PNGASE -RELATED"/>
    <property type="match status" value="1"/>
</dbReference>
<sequence>MKLRIKSLLLIILVQSLVLCSCQDINKKQNEQKASNDQLDFVDLVYPFLDAANSRWFYFSSASRPFGMVNLSPDMSINGAWNSGYRYKEDSIKFFSHIHAWQLSGVPVMPTTGEFKGHLGPDYYQSVYSHDDEKVFPGYHQVKLKDYGINVELTSTTRVGFHKYTFDKNDQNSILLDLGTVLGPSPTKYGHVDQISNTEINGYALMAKTIRRPKDTYVYFHIELKEAFKTMNSWKEGKLLGEADTFDGEKGGVYLTLNDSKEPVLMKVGISYVSAAQAKLNMETELNHWDFDKVVSDSRKEWNNKLGRIEIEGNTEKQQRRFYTDLWKSLQGRRRISDANGQYCDMTGEAPRTRQIPLNAQGKPKFNHYNSDSFWGAQWTITTLWQLVYPEVAEEFINSMLLMYEDGEFIPRGPSGGNYTHVMTGASATPFIVGAYMKGIRNYDIENVYQGMKKNHLPGGTMGKSGYEHNTIKGGGLEYYIEKGYVPYPLGKKYAGHQEGAGQTLEYAYQDWCLAQMAKALGKEEDYKVFMKRSNNWKNVFDSETKWMRPKDHDGKWQIPFDPYEVKQGFVEASSAQSTWYVPQDIEGLATLMGGNDAAAVKLNESFETSAKLDFTSGKSHSSELDDTYRKIPINYGNQPSIETAFVFNHIGKPWLTQYWSREVVKTVFGDLSPKLGYSGDEDQGLMGSLSVIMKMGFFEMRSGAEIIPKVDIGSPIFDKITIHLNSAYYEGNTIEIIASDNSDTNIYIQKAQWNGIKLKKLEMNHGDLTKGGVLKLEMGNTPNKSFR</sequence>
<dbReference type="PROSITE" id="PS51257">
    <property type="entry name" value="PROKAR_LIPOPROTEIN"/>
    <property type="match status" value="1"/>
</dbReference>